<name>A0A8H7BW74_9FUNG</name>
<protein>
    <recommendedName>
        <fullName evidence="4">Peptidyl-prolyl cis-trans isomerase</fullName>
        <shortName evidence="4">PPIase</shortName>
        <ecNumber evidence="4">5.2.1.8</ecNumber>
    </recommendedName>
</protein>
<dbReference type="GO" id="GO:0016018">
    <property type="term" value="F:cyclosporin A binding"/>
    <property type="evidence" value="ECO:0007669"/>
    <property type="project" value="TreeGrafter"/>
</dbReference>
<dbReference type="SUPFAM" id="SSF50891">
    <property type="entry name" value="Cyclophilin-like"/>
    <property type="match status" value="1"/>
</dbReference>
<feature type="domain" description="PPIase cyclophilin-type" evidence="5">
    <location>
        <begin position="79"/>
        <end position="240"/>
    </location>
</feature>
<comment type="catalytic activity">
    <reaction evidence="1 4">
        <text>[protein]-peptidylproline (omega=180) = [protein]-peptidylproline (omega=0)</text>
        <dbReference type="Rhea" id="RHEA:16237"/>
        <dbReference type="Rhea" id="RHEA-COMP:10747"/>
        <dbReference type="Rhea" id="RHEA-COMP:10748"/>
        <dbReference type="ChEBI" id="CHEBI:83833"/>
        <dbReference type="ChEBI" id="CHEBI:83834"/>
        <dbReference type="EC" id="5.2.1.8"/>
    </reaction>
</comment>
<evidence type="ECO:0000313" key="6">
    <source>
        <dbReference type="EMBL" id="KAF7732491.1"/>
    </source>
</evidence>
<dbReference type="GO" id="GO:0005737">
    <property type="term" value="C:cytoplasm"/>
    <property type="evidence" value="ECO:0007669"/>
    <property type="project" value="TreeGrafter"/>
</dbReference>
<dbReference type="EC" id="5.2.1.8" evidence="4"/>
<evidence type="ECO:0000256" key="1">
    <source>
        <dbReference type="ARBA" id="ARBA00000971"/>
    </source>
</evidence>
<dbReference type="Pfam" id="PF00160">
    <property type="entry name" value="Pro_isomerase"/>
    <property type="match status" value="1"/>
</dbReference>
<dbReference type="InterPro" id="IPR002130">
    <property type="entry name" value="Cyclophilin-type_PPIase_dom"/>
</dbReference>
<evidence type="ECO:0000256" key="3">
    <source>
        <dbReference type="ARBA" id="ARBA00023235"/>
    </source>
</evidence>
<dbReference type="OrthoDB" id="193499at2759"/>
<dbReference type="FunFam" id="2.40.100.10:FF:000025">
    <property type="entry name" value="Peptidyl-prolyl cis-trans isomerase CYP19-2"/>
    <property type="match status" value="1"/>
</dbReference>
<comment type="caution">
    <text evidence="6">The sequence shown here is derived from an EMBL/GenBank/DDBJ whole genome shotgun (WGS) entry which is preliminary data.</text>
</comment>
<dbReference type="InterPro" id="IPR029000">
    <property type="entry name" value="Cyclophilin-like_dom_sf"/>
</dbReference>
<evidence type="ECO:0000313" key="7">
    <source>
        <dbReference type="Proteomes" id="UP000605846"/>
    </source>
</evidence>
<dbReference type="AlphaFoldDB" id="A0A8H7BW74"/>
<dbReference type="PANTHER" id="PTHR11071:SF561">
    <property type="entry name" value="PEPTIDYL-PROLYL CIS-TRANS ISOMERASE D-RELATED"/>
    <property type="match status" value="1"/>
</dbReference>
<accession>A0A8H7BW74</accession>
<comment type="similarity">
    <text evidence="4">Belongs to the cyclophilin-type PPIase family.</text>
</comment>
<dbReference type="PRINTS" id="PR00153">
    <property type="entry name" value="CSAPPISMRASE"/>
</dbReference>
<dbReference type="Gene3D" id="2.40.100.10">
    <property type="entry name" value="Cyclophilin-like"/>
    <property type="match status" value="1"/>
</dbReference>
<evidence type="ECO:0000256" key="4">
    <source>
        <dbReference type="RuleBase" id="RU363019"/>
    </source>
</evidence>
<dbReference type="Proteomes" id="UP000605846">
    <property type="component" value="Unassembled WGS sequence"/>
</dbReference>
<reference evidence="6" key="1">
    <citation type="submission" date="2020-01" db="EMBL/GenBank/DDBJ databases">
        <title>Genome Sequencing of Three Apophysomyces-Like Fungal Strains Confirms a Novel Fungal Genus in the Mucoromycota with divergent Burkholderia-like Endosymbiotic Bacteria.</title>
        <authorList>
            <person name="Stajich J.E."/>
            <person name="Macias A.M."/>
            <person name="Carter-House D."/>
            <person name="Lovett B."/>
            <person name="Kasson L.R."/>
            <person name="Berry K."/>
            <person name="Grigoriev I."/>
            <person name="Chang Y."/>
            <person name="Spatafora J."/>
            <person name="Kasson M.T."/>
        </authorList>
    </citation>
    <scope>NUCLEOTIDE SEQUENCE</scope>
    <source>
        <strain evidence="6">NRRL A-21654</strain>
    </source>
</reference>
<proteinExistence type="inferred from homology"/>
<gene>
    <name evidence="6" type="ORF">EC973_003236</name>
</gene>
<keyword evidence="3 4" id="KW-0413">Isomerase</keyword>
<dbReference type="PANTHER" id="PTHR11071">
    <property type="entry name" value="PEPTIDYL-PROLYL CIS-TRANS ISOMERASE"/>
    <property type="match status" value="1"/>
</dbReference>
<dbReference type="PROSITE" id="PS50072">
    <property type="entry name" value="CSA_PPIASE_2"/>
    <property type="match status" value="1"/>
</dbReference>
<keyword evidence="7" id="KW-1185">Reference proteome</keyword>
<sequence>MVSVFLDIAIGDIKAFEEQKAHYDKARTWVQQWGSTYGFPSNDLDEFESSHRETLRDILANDPSTQSFRVEPPVSLRGGRLVIDLFDKDCPKTCENFRALCVGGKIGKNSKKPLHYKDTRLFRLVPNFMVQGGDVTRGDGSGGESIYNGSFNDEKPGLAKKFTQKGIVAMANSGKNSNTSQFFITLADPSVNPKTFEKANGKYVIFGQVTQGLEVLQSINDVPVVKEQPTLDVTVTDCGEQS</sequence>
<evidence type="ECO:0000259" key="5">
    <source>
        <dbReference type="PROSITE" id="PS50072"/>
    </source>
</evidence>
<dbReference type="EMBL" id="JABAYA010000002">
    <property type="protein sequence ID" value="KAF7732491.1"/>
    <property type="molecule type" value="Genomic_DNA"/>
</dbReference>
<evidence type="ECO:0000256" key="2">
    <source>
        <dbReference type="ARBA" id="ARBA00023110"/>
    </source>
</evidence>
<dbReference type="GO" id="GO:0006457">
    <property type="term" value="P:protein folding"/>
    <property type="evidence" value="ECO:0007669"/>
    <property type="project" value="TreeGrafter"/>
</dbReference>
<keyword evidence="2 4" id="KW-0697">Rotamase</keyword>
<dbReference type="GO" id="GO:0003755">
    <property type="term" value="F:peptidyl-prolyl cis-trans isomerase activity"/>
    <property type="evidence" value="ECO:0007669"/>
    <property type="project" value="UniProtKB-UniRule"/>
</dbReference>
<comment type="function">
    <text evidence="4">PPIases accelerate the folding of proteins. It catalyzes the cis-trans isomerization of proline imidic peptide bonds in oligopeptides.</text>
</comment>
<organism evidence="6 7">
    <name type="scientific">Apophysomyces ossiformis</name>
    <dbReference type="NCBI Taxonomy" id="679940"/>
    <lineage>
        <taxon>Eukaryota</taxon>
        <taxon>Fungi</taxon>
        <taxon>Fungi incertae sedis</taxon>
        <taxon>Mucoromycota</taxon>
        <taxon>Mucoromycotina</taxon>
        <taxon>Mucoromycetes</taxon>
        <taxon>Mucorales</taxon>
        <taxon>Mucorineae</taxon>
        <taxon>Mucoraceae</taxon>
        <taxon>Apophysomyces</taxon>
    </lineage>
</organism>